<dbReference type="Proteomes" id="UP000668403">
    <property type="component" value="Unassembled WGS sequence"/>
</dbReference>
<dbReference type="InterPro" id="IPR052902">
    <property type="entry name" value="ABC-2_transporter"/>
</dbReference>
<feature type="transmembrane region" description="Helical" evidence="6">
    <location>
        <begin position="72"/>
        <end position="95"/>
    </location>
</feature>
<evidence type="ECO:0000256" key="3">
    <source>
        <dbReference type="ARBA" id="ARBA00022989"/>
    </source>
</evidence>
<dbReference type="PIRSF" id="PIRSF006648">
    <property type="entry name" value="DrrB"/>
    <property type="match status" value="1"/>
</dbReference>
<dbReference type="InterPro" id="IPR000412">
    <property type="entry name" value="ABC_2_transport"/>
</dbReference>
<feature type="transmembrane region" description="Helical" evidence="6">
    <location>
        <begin position="238"/>
        <end position="259"/>
    </location>
</feature>
<comment type="caution">
    <text evidence="8">The sequence shown here is derived from an EMBL/GenBank/DDBJ whole genome shotgun (WGS) entry which is preliminary data.</text>
</comment>
<evidence type="ECO:0000313" key="8">
    <source>
        <dbReference type="EMBL" id="MBO2988935.1"/>
    </source>
</evidence>
<dbReference type="InterPro" id="IPR013525">
    <property type="entry name" value="ABC2_TM"/>
</dbReference>
<proteinExistence type="predicted"/>
<dbReference type="PANTHER" id="PTHR43027:SF2">
    <property type="entry name" value="TRANSPORT PERMEASE PROTEIN"/>
    <property type="match status" value="1"/>
</dbReference>
<sequence length="262" mass="27055">MTTIAHTRSRAARPHRPGLRAWMRLCVCEAKMTARDTAGLVVPFALPILILIMSASGASSDIVFAGRTALDLVVLPLVCVMISTMIGVLNMPSFLASYRRSGVLKRLATTPLSPFMVLAAQVVVSFVQAALGIGIAYVFAVTVFGANPPHRIAAAVGVLLATMLAMYAIGMVVAAVAPTPNSAVAIGLVGFLGLGALGGMFGPRDALPDWVARIGDALPFGAGVDALGAAWAGQQIDAANLVSLTVTIVVGAAVSALFFRWE</sequence>
<evidence type="ECO:0000259" key="7">
    <source>
        <dbReference type="Pfam" id="PF01061"/>
    </source>
</evidence>
<dbReference type="Pfam" id="PF01061">
    <property type="entry name" value="ABC2_membrane"/>
    <property type="match status" value="1"/>
</dbReference>
<dbReference type="PANTHER" id="PTHR43027">
    <property type="entry name" value="DOXORUBICIN RESISTANCE ABC TRANSPORTER PERMEASE PROTEIN DRRC-RELATED"/>
    <property type="match status" value="1"/>
</dbReference>
<keyword evidence="4 6" id="KW-0472">Membrane</keyword>
<keyword evidence="2 6" id="KW-0812">Transmembrane</keyword>
<feature type="domain" description="ABC-2 type transporter transmembrane" evidence="7">
    <location>
        <begin position="31"/>
        <end position="227"/>
    </location>
</feature>
<keyword evidence="3 6" id="KW-1133">Transmembrane helix</keyword>
<evidence type="ECO:0000256" key="4">
    <source>
        <dbReference type="ARBA" id="ARBA00023136"/>
    </source>
</evidence>
<keyword evidence="9" id="KW-1185">Reference proteome</keyword>
<organism evidence="8 9">
    <name type="scientific">Leucobacter tardus</name>
    <dbReference type="NCBI Taxonomy" id="501483"/>
    <lineage>
        <taxon>Bacteria</taxon>
        <taxon>Bacillati</taxon>
        <taxon>Actinomycetota</taxon>
        <taxon>Actinomycetes</taxon>
        <taxon>Micrococcales</taxon>
        <taxon>Microbacteriaceae</taxon>
        <taxon>Leucobacter</taxon>
    </lineage>
</organism>
<keyword evidence="5" id="KW-0046">Antibiotic resistance</keyword>
<dbReference type="EMBL" id="JAGFBF010000001">
    <property type="protein sequence ID" value="MBO2988935.1"/>
    <property type="molecule type" value="Genomic_DNA"/>
</dbReference>
<feature type="transmembrane region" description="Helical" evidence="6">
    <location>
        <begin position="115"/>
        <end position="140"/>
    </location>
</feature>
<dbReference type="RefSeq" id="WP_208236685.1">
    <property type="nucleotide sequence ID" value="NZ_BAAAQU010000001.1"/>
</dbReference>
<evidence type="ECO:0000313" key="9">
    <source>
        <dbReference type="Proteomes" id="UP000668403"/>
    </source>
</evidence>
<evidence type="ECO:0000256" key="6">
    <source>
        <dbReference type="SAM" id="Phobius"/>
    </source>
</evidence>
<dbReference type="GO" id="GO:0043190">
    <property type="term" value="C:ATP-binding cassette (ABC) transporter complex"/>
    <property type="evidence" value="ECO:0007669"/>
    <property type="project" value="InterPro"/>
</dbReference>
<feature type="transmembrane region" description="Helical" evidence="6">
    <location>
        <begin position="183"/>
        <end position="202"/>
    </location>
</feature>
<feature type="transmembrane region" description="Helical" evidence="6">
    <location>
        <begin position="152"/>
        <end position="177"/>
    </location>
</feature>
<comment type="subcellular location">
    <subcellularLocation>
        <location evidence="1">Membrane</location>
        <topology evidence="1">Multi-pass membrane protein</topology>
    </subcellularLocation>
</comment>
<dbReference type="AlphaFoldDB" id="A0A939TTQ0"/>
<evidence type="ECO:0000256" key="5">
    <source>
        <dbReference type="ARBA" id="ARBA00023251"/>
    </source>
</evidence>
<name>A0A939TTQ0_9MICO</name>
<gene>
    <name evidence="8" type="ORF">J4H85_02820</name>
</gene>
<evidence type="ECO:0000256" key="1">
    <source>
        <dbReference type="ARBA" id="ARBA00004141"/>
    </source>
</evidence>
<accession>A0A939TTQ0</accession>
<feature type="transmembrane region" description="Helical" evidence="6">
    <location>
        <begin position="44"/>
        <end position="65"/>
    </location>
</feature>
<reference evidence="8" key="1">
    <citation type="submission" date="2021-03" db="EMBL/GenBank/DDBJ databases">
        <title>Leucobacter chromiisoli sp. nov., isolated from chromium-containing soil of chemical plant.</title>
        <authorList>
            <person name="Xu Z."/>
        </authorList>
    </citation>
    <scope>NUCLEOTIDE SEQUENCE</scope>
    <source>
        <strain evidence="8">K 70/01</strain>
    </source>
</reference>
<dbReference type="GO" id="GO:0140359">
    <property type="term" value="F:ABC-type transporter activity"/>
    <property type="evidence" value="ECO:0007669"/>
    <property type="project" value="InterPro"/>
</dbReference>
<evidence type="ECO:0000256" key="2">
    <source>
        <dbReference type="ARBA" id="ARBA00022692"/>
    </source>
</evidence>
<protein>
    <submittedName>
        <fullName evidence="8">ABC transporter permease</fullName>
    </submittedName>
</protein>
<dbReference type="GO" id="GO:0046677">
    <property type="term" value="P:response to antibiotic"/>
    <property type="evidence" value="ECO:0007669"/>
    <property type="project" value="UniProtKB-KW"/>
</dbReference>